<sequence length="267" mass="30192">MKKVVKRIDQPIIFTYNVMLNVYKNFGQKHFEHIENHLSKQTNMKAIVLPIISYPEDSIESRAKQASQKIPELLSKHKADKAHIISYSTSGVDMRYLISEFQGSQYISSLSTIASPHKGAKVITAYERKLIFDQHLQAISRLVGLDISSFQEYRPTNIRDFNTFVLNNPKVQYFTVGGEKMAAQCADSLKSSNGALFSEFNGTSGAPIDNDGVFCFDEVQWGTHLLNFEADHSDLVGLGRGNFRYEQVIDLLIQNIRYNFGTPIGEQ</sequence>
<dbReference type="Gene3D" id="3.40.50.1820">
    <property type="entry name" value="alpha/beta hydrolase"/>
    <property type="match status" value="1"/>
</dbReference>
<dbReference type="KEGG" id="tet:TTHERM_00047280"/>
<keyword evidence="2" id="KW-1185">Reference proteome</keyword>
<name>Q23DG3_TETTS</name>
<dbReference type="Proteomes" id="UP000009168">
    <property type="component" value="Unassembled WGS sequence"/>
</dbReference>
<dbReference type="InterPro" id="IPR029058">
    <property type="entry name" value="AB_hydrolase_fold"/>
</dbReference>
<evidence type="ECO:0000313" key="2">
    <source>
        <dbReference type="Proteomes" id="UP000009168"/>
    </source>
</evidence>
<reference evidence="2" key="1">
    <citation type="journal article" date="2006" name="PLoS Biol.">
        <title>Macronuclear genome sequence of the ciliate Tetrahymena thermophila, a model eukaryote.</title>
        <authorList>
            <person name="Eisen J.A."/>
            <person name="Coyne R.S."/>
            <person name="Wu M."/>
            <person name="Wu D."/>
            <person name="Thiagarajan M."/>
            <person name="Wortman J.R."/>
            <person name="Badger J.H."/>
            <person name="Ren Q."/>
            <person name="Amedeo P."/>
            <person name="Jones K.M."/>
            <person name="Tallon L.J."/>
            <person name="Delcher A.L."/>
            <person name="Salzberg S.L."/>
            <person name="Silva J.C."/>
            <person name="Haas B.J."/>
            <person name="Majoros W.H."/>
            <person name="Farzad M."/>
            <person name="Carlton J.M."/>
            <person name="Smith R.K. Jr."/>
            <person name="Garg J."/>
            <person name="Pearlman R.E."/>
            <person name="Karrer K.M."/>
            <person name="Sun L."/>
            <person name="Manning G."/>
            <person name="Elde N.C."/>
            <person name="Turkewitz A.P."/>
            <person name="Asai D.J."/>
            <person name="Wilkes D.E."/>
            <person name="Wang Y."/>
            <person name="Cai H."/>
            <person name="Collins K."/>
            <person name="Stewart B.A."/>
            <person name="Lee S.R."/>
            <person name="Wilamowska K."/>
            <person name="Weinberg Z."/>
            <person name="Ruzzo W.L."/>
            <person name="Wloga D."/>
            <person name="Gaertig J."/>
            <person name="Frankel J."/>
            <person name="Tsao C.-C."/>
            <person name="Gorovsky M.A."/>
            <person name="Keeling P.J."/>
            <person name="Waller R.F."/>
            <person name="Patron N.J."/>
            <person name="Cherry J.M."/>
            <person name="Stover N.A."/>
            <person name="Krieger C.J."/>
            <person name="del Toro C."/>
            <person name="Ryder H.F."/>
            <person name="Williamson S.C."/>
            <person name="Barbeau R.A."/>
            <person name="Hamilton E.P."/>
            <person name="Orias E."/>
        </authorList>
    </citation>
    <scope>NUCLEOTIDE SEQUENCE [LARGE SCALE GENOMIC DNA]</scope>
    <source>
        <strain evidence="2">SB210</strain>
    </source>
</reference>
<dbReference type="STRING" id="312017.Q23DG3"/>
<keyword evidence="3" id="KW-0002">3D-structure</keyword>
<accession>Q23DG3</accession>
<dbReference type="OMA" id="TIASPHK"/>
<proteinExistence type="evidence at protein level"/>
<dbReference type="HOGENOM" id="CLU_1196832_0_0_1"/>
<dbReference type="eggNOG" id="ENOG502R2D8">
    <property type="taxonomic scope" value="Eukaryota"/>
</dbReference>
<dbReference type="EMDB" id="EMD-11032"/>
<evidence type="ECO:0000313" key="1">
    <source>
        <dbReference type="EMBL" id="EAR94451.2"/>
    </source>
</evidence>
<protein>
    <submittedName>
        <fullName evidence="1">Uncharacterized protein</fullName>
    </submittedName>
</protein>
<dbReference type="EMBL" id="GG662712">
    <property type="protein sequence ID" value="EAR94451.2"/>
    <property type="molecule type" value="Genomic_DNA"/>
</dbReference>
<dbReference type="SUPFAM" id="SSF53474">
    <property type="entry name" value="alpha/beta-Hydrolases"/>
    <property type="match status" value="1"/>
</dbReference>
<dbReference type="GeneID" id="7833406"/>
<gene>
    <name evidence="1" type="ORF">TTHERM_00047280</name>
</gene>
<evidence type="ECO:0007829" key="3">
    <source>
        <dbReference type="PDB" id="6Z1P"/>
    </source>
</evidence>
<dbReference type="RefSeq" id="XP_001014723.2">
    <property type="nucleotide sequence ID" value="XM_001014723.3"/>
</dbReference>
<dbReference type="InParanoid" id="Q23DG3"/>
<dbReference type="PDB" id="6Z1P">
    <property type="method" value="EM"/>
    <property type="resolution" value="3.70 A"/>
    <property type="chains" value="BK=1-267"/>
</dbReference>
<reference evidence="3" key="2">
    <citation type="journal article" date="2020" name="Elife">
        <title>Ciliate mitoribosome illuminates evolutionary steps of mitochondrial translation.</title>
        <authorList>
            <person name="Tobiasson V."/>
            <person name="Amunts A."/>
        </authorList>
    </citation>
    <scope>STRUCTURE BY ELECTRON MICROSCOPY (3.70 ANGSTROMS)</scope>
</reference>
<dbReference type="AlphaFoldDB" id="Q23DG3"/>
<organism evidence="1 2">
    <name type="scientific">Tetrahymena thermophila (strain SB210)</name>
    <dbReference type="NCBI Taxonomy" id="312017"/>
    <lineage>
        <taxon>Eukaryota</taxon>
        <taxon>Sar</taxon>
        <taxon>Alveolata</taxon>
        <taxon>Ciliophora</taxon>
        <taxon>Intramacronucleata</taxon>
        <taxon>Oligohymenophorea</taxon>
        <taxon>Hymenostomatida</taxon>
        <taxon>Tetrahymenina</taxon>
        <taxon>Tetrahymenidae</taxon>
        <taxon>Tetrahymena</taxon>
    </lineage>
</organism>
<dbReference type="OrthoDB" id="15828at2759"/>